<proteinExistence type="predicted"/>
<name>A0A2N3L6M8_9PROT</name>
<evidence type="ECO:0000259" key="2">
    <source>
        <dbReference type="Pfam" id="PF00884"/>
    </source>
</evidence>
<dbReference type="Pfam" id="PF00884">
    <property type="entry name" value="Sulfatase"/>
    <property type="match status" value="1"/>
</dbReference>
<dbReference type="AlphaFoldDB" id="A0A2N3L6M8"/>
<reference evidence="3 4" key="1">
    <citation type="submission" date="2017-09" db="EMBL/GenBank/DDBJ databases">
        <title>Biodiversity and function of Thalassospira species in the particle-attached aromatic-hydrocarbon-degrading consortia from the surface seawater of the China South Sea.</title>
        <authorList>
            <person name="Dong C."/>
            <person name="Lai Q."/>
            <person name="Shao Z."/>
        </authorList>
    </citation>
    <scope>NUCLEOTIDE SEQUENCE [LARGE SCALE GENOMIC DNA]</scope>
    <source>
        <strain evidence="3 4">139Z-12</strain>
    </source>
</reference>
<dbReference type="SUPFAM" id="SSF53649">
    <property type="entry name" value="Alkaline phosphatase-like"/>
    <property type="match status" value="1"/>
</dbReference>
<dbReference type="InterPro" id="IPR017850">
    <property type="entry name" value="Alkaline_phosphatase_core_sf"/>
</dbReference>
<dbReference type="EMBL" id="NXGX01000004">
    <property type="protein sequence ID" value="PKR58523.1"/>
    <property type="molecule type" value="Genomic_DNA"/>
</dbReference>
<sequence>MKYLGKDVLNIFLLLLYFISMNFLFIFYSSYFFIDRAFLNVDYLLYVIVSCFMRPFFSCLIFVVFLAVDVVMSAKGIFYFDVNSVAMSMSQINLIQIFQSNLFILTSILAILLTSVSYFISRLFYRNCKNIKFMVIAIVVVLGLDFINGTNGVLPGSIQATINLAVLPENIGTSQIGKLAFNLARKRKTVVPVQIDSASETRLIPNQGAPSNDHKMLIVVESWGVSDNPLLNSIPLNRLLVPSVLQRYDVNRGRVPFSGATTSGEMREFCGIRASFTNAIELGSANCLPGRFASAGYEAYAFHGFAKAFLKRQEWFPLVGFEHLNFGDDTSEEKCGIVFRGECDTNILSKIASLMRERKNQKTFVYYLTLNTHLPNSPKLANKSPASCDGVPTQEICTLLKLHEEFFAALGRILADPTVPPMQVLLVGDHAPPFADLKSRKEFSTHEVPFLELVPK</sequence>
<dbReference type="Proteomes" id="UP000233332">
    <property type="component" value="Unassembled WGS sequence"/>
</dbReference>
<protein>
    <recommendedName>
        <fullName evidence="2">Sulfatase N-terminal domain-containing protein</fullName>
    </recommendedName>
</protein>
<feature type="transmembrane region" description="Helical" evidence="1">
    <location>
        <begin position="133"/>
        <end position="154"/>
    </location>
</feature>
<gene>
    <name evidence="3" type="ORF">COO92_12415</name>
</gene>
<dbReference type="InterPro" id="IPR000917">
    <property type="entry name" value="Sulfatase_N"/>
</dbReference>
<keyword evidence="4" id="KW-1185">Reference proteome</keyword>
<evidence type="ECO:0000313" key="4">
    <source>
        <dbReference type="Proteomes" id="UP000233332"/>
    </source>
</evidence>
<comment type="caution">
    <text evidence="3">The sequence shown here is derived from an EMBL/GenBank/DDBJ whole genome shotgun (WGS) entry which is preliminary data.</text>
</comment>
<feature type="transmembrane region" description="Helical" evidence="1">
    <location>
        <begin position="102"/>
        <end position="121"/>
    </location>
</feature>
<feature type="transmembrane region" description="Helical" evidence="1">
    <location>
        <begin position="43"/>
        <end position="66"/>
    </location>
</feature>
<organism evidence="3 4">
    <name type="scientific">Thalassospira lohafexi</name>
    <dbReference type="NCBI Taxonomy" id="744227"/>
    <lineage>
        <taxon>Bacteria</taxon>
        <taxon>Pseudomonadati</taxon>
        <taxon>Pseudomonadota</taxon>
        <taxon>Alphaproteobacteria</taxon>
        <taxon>Rhodospirillales</taxon>
        <taxon>Thalassospiraceae</taxon>
        <taxon>Thalassospira</taxon>
    </lineage>
</organism>
<feature type="transmembrane region" description="Helical" evidence="1">
    <location>
        <begin position="12"/>
        <end position="31"/>
    </location>
</feature>
<dbReference type="RefSeq" id="WP_101302492.1">
    <property type="nucleotide sequence ID" value="NZ_NXGX01000004.1"/>
</dbReference>
<keyword evidence="1" id="KW-0812">Transmembrane</keyword>
<evidence type="ECO:0000313" key="3">
    <source>
        <dbReference type="EMBL" id="PKR58523.1"/>
    </source>
</evidence>
<dbReference type="Gene3D" id="3.40.720.10">
    <property type="entry name" value="Alkaline Phosphatase, subunit A"/>
    <property type="match status" value="1"/>
</dbReference>
<keyword evidence="1" id="KW-1133">Transmembrane helix</keyword>
<feature type="domain" description="Sulfatase N-terminal" evidence="2">
    <location>
        <begin position="284"/>
        <end position="442"/>
    </location>
</feature>
<accession>A0A2N3L6M8</accession>
<keyword evidence="1" id="KW-0472">Membrane</keyword>
<evidence type="ECO:0000256" key="1">
    <source>
        <dbReference type="SAM" id="Phobius"/>
    </source>
</evidence>